<name>R0IGE8_9BRAS</name>
<gene>
    <name evidence="1" type="ORF">CARUB_v10021150mg</name>
</gene>
<dbReference type="PANTHER" id="PTHR22642">
    <property type="entry name" value="IMIDAZOLONEPROPIONASE"/>
    <property type="match status" value="1"/>
</dbReference>
<dbReference type="Proteomes" id="UP000029121">
    <property type="component" value="Unassembled WGS sequence"/>
</dbReference>
<dbReference type="AlphaFoldDB" id="R0IGE8"/>
<accession>R0IGE8</accession>
<sequence>MNLFVVLSAVTFLVISVAYLPLLSDLCSQRLIPFPAPFFSNLDCSQLCHSQDAKEGSWILGGGGNNDVWGGEMPSASWIDEISPHNHVWLIRMDSHMALANSLALRIHVPCLCFQYLELQRHSYIL</sequence>
<organism evidence="1 2">
    <name type="scientific">Capsella rubella</name>
    <dbReference type="NCBI Taxonomy" id="81985"/>
    <lineage>
        <taxon>Eukaryota</taxon>
        <taxon>Viridiplantae</taxon>
        <taxon>Streptophyta</taxon>
        <taxon>Embryophyta</taxon>
        <taxon>Tracheophyta</taxon>
        <taxon>Spermatophyta</taxon>
        <taxon>Magnoliopsida</taxon>
        <taxon>eudicotyledons</taxon>
        <taxon>Gunneridae</taxon>
        <taxon>Pentapetalae</taxon>
        <taxon>rosids</taxon>
        <taxon>malvids</taxon>
        <taxon>Brassicales</taxon>
        <taxon>Brassicaceae</taxon>
        <taxon>Camelineae</taxon>
        <taxon>Capsella</taxon>
    </lineage>
</organism>
<dbReference type="PANTHER" id="PTHR22642:SF2">
    <property type="entry name" value="PROTEIN LONG AFTER FAR-RED 3"/>
    <property type="match status" value="1"/>
</dbReference>
<proteinExistence type="predicted"/>
<protein>
    <submittedName>
        <fullName evidence="1">Uncharacterized protein</fullName>
    </submittedName>
</protein>
<dbReference type="STRING" id="81985.R0IGE8"/>
<evidence type="ECO:0000313" key="2">
    <source>
        <dbReference type="Proteomes" id="UP000029121"/>
    </source>
</evidence>
<reference evidence="2" key="1">
    <citation type="journal article" date="2013" name="Nat. Genet.">
        <title>The Capsella rubella genome and the genomic consequences of rapid mating system evolution.</title>
        <authorList>
            <person name="Slotte T."/>
            <person name="Hazzouri K.M."/>
            <person name="Agren J.A."/>
            <person name="Koenig D."/>
            <person name="Maumus F."/>
            <person name="Guo Y.L."/>
            <person name="Steige K."/>
            <person name="Platts A.E."/>
            <person name="Escobar J.S."/>
            <person name="Newman L.K."/>
            <person name="Wang W."/>
            <person name="Mandakova T."/>
            <person name="Vello E."/>
            <person name="Smith L.M."/>
            <person name="Henz S.R."/>
            <person name="Steffen J."/>
            <person name="Takuno S."/>
            <person name="Brandvain Y."/>
            <person name="Coop G."/>
            <person name="Andolfatto P."/>
            <person name="Hu T.T."/>
            <person name="Blanchette M."/>
            <person name="Clark R.M."/>
            <person name="Quesneville H."/>
            <person name="Nordborg M."/>
            <person name="Gaut B.S."/>
            <person name="Lysak M.A."/>
            <person name="Jenkins J."/>
            <person name="Grimwood J."/>
            <person name="Chapman J."/>
            <person name="Prochnik S."/>
            <person name="Shu S."/>
            <person name="Rokhsar D."/>
            <person name="Schmutz J."/>
            <person name="Weigel D."/>
            <person name="Wright S.I."/>
        </authorList>
    </citation>
    <scope>NUCLEOTIDE SEQUENCE [LARGE SCALE GENOMIC DNA]</scope>
    <source>
        <strain evidence="2">cv. Monte Gargano</strain>
    </source>
</reference>
<dbReference type="EMBL" id="KB870806">
    <property type="protein sequence ID" value="EOA35893.1"/>
    <property type="molecule type" value="Genomic_DNA"/>
</dbReference>
<dbReference type="Gene3D" id="3.10.310.70">
    <property type="match status" value="1"/>
</dbReference>
<evidence type="ECO:0000313" key="1">
    <source>
        <dbReference type="EMBL" id="EOA35893.1"/>
    </source>
</evidence>
<keyword evidence="2" id="KW-1185">Reference proteome</keyword>